<dbReference type="STRING" id="1841861.GCA_900157365_03110"/>
<dbReference type="InterPro" id="IPR027417">
    <property type="entry name" value="P-loop_NTPase"/>
</dbReference>
<reference evidence="1 2" key="1">
    <citation type="submission" date="2017-01" db="EMBL/GenBank/DDBJ databases">
        <authorList>
            <consortium name="Urmite Genomes"/>
        </authorList>
    </citation>
    <scope>NUCLEOTIDE SEQUENCE [LARGE SCALE GENOMIC DNA]</scope>
    <source>
        <strain evidence="1 2">AB215</strain>
    </source>
</reference>
<dbReference type="Gene3D" id="3.40.50.300">
    <property type="entry name" value="P-loop containing nucleotide triphosphate hydrolases"/>
    <property type="match status" value="1"/>
</dbReference>
<dbReference type="EMBL" id="FUEZ01000004">
    <property type="protein sequence ID" value="SPM42570.1"/>
    <property type="molecule type" value="Genomic_DNA"/>
</dbReference>
<evidence type="ECO:0000313" key="2">
    <source>
        <dbReference type="Proteomes" id="UP000240424"/>
    </source>
</evidence>
<protein>
    <submittedName>
        <fullName evidence="1">Uncharacterized protein</fullName>
    </submittedName>
</protein>
<keyword evidence="2" id="KW-1185">Reference proteome</keyword>
<sequence>MTKLRINREANRRLDAEEHPPVILPAVKNLTNLLAEPDAPTPYLIDRLAPDGGRVMLSAQYKAGKTILVENLVRALVDGDLFLDRFTVPSPRRRVVIIDNELSENTLRRHRLFRGPLLVAVDVDVDEL</sequence>
<accession>A0A2U3PFP6</accession>
<gene>
    <name evidence="1" type="ORF">MNAB215_4790</name>
</gene>
<proteinExistence type="predicted"/>
<dbReference type="AlphaFoldDB" id="A0A2U3PFP6"/>
<evidence type="ECO:0000313" key="1">
    <source>
        <dbReference type="EMBL" id="SPM42570.1"/>
    </source>
</evidence>
<organism evidence="1 2">
    <name type="scientific">Mycobacterium numidiamassiliense</name>
    <dbReference type="NCBI Taxonomy" id="1841861"/>
    <lineage>
        <taxon>Bacteria</taxon>
        <taxon>Bacillati</taxon>
        <taxon>Actinomycetota</taxon>
        <taxon>Actinomycetes</taxon>
        <taxon>Mycobacteriales</taxon>
        <taxon>Mycobacteriaceae</taxon>
        <taxon>Mycobacterium</taxon>
    </lineage>
</organism>
<name>A0A2U3PFP6_9MYCO</name>
<dbReference type="Pfam" id="PF13481">
    <property type="entry name" value="AAA_25"/>
    <property type="match status" value="1"/>
</dbReference>
<dbReference type="Proteomes" id="UP000240424">
    <property type="component" value="Unassembled WGS sequence"/>
</dbReference>